<proteinExistence type="predicted"/>
<organism evidence="2 3">
    <name type="scientific">Novosphingobium malaysiense</name>
    <dbReference type="NCBI Taxonomy" id="1348853"/>
    <lineage>
        <taxon>Bacteria</taxon>
        <taxon>Pseudomonadati</taxon>
        <taxon>Pseudomonadota</taxon>
        <taxon>Alphaproteobacteria</taxon>
        <taxon>Sphingomonadales</taxon>
        <taxon>Sphingomonadaceae</taxon>
        <taxon>Novosphingobium</taxon>
    </lineage>
</organism>
<dbReference type="OrthoDB" id="3078733at2"/>
<dbReference type="Proteomes" id="UP000031057">
    <property type="component" value="Unassembled WGS sequence"/>
</dbReference>
<gene>
    <name evidence="2" type="ORF">LK12_08150</name>
</gene>
<evidence type="ECO:0000313" key="3">
    <source>
        <dbReference type="Proteomes" id="UP000031057"/>
    </source>
</evidence>
<protein>
    <recommendedName>
        <fullName evidence="4">Transporter</fullName>
    </recommendedName>
</protein>
<keyword evidence="3" id="KW-1185">Reference proteome</keyword>
<comment type="caution">
    <text evidence="2">The sequence shown here is derived from an EMBL/GenBank/DDBJ whole genome shotgun (WGS) entry which is preliminary data.</text>
</comment>
<name>A0A0B1ZP13_9SPHN</name>
<dbReference type="AlphaFoldDB" id="A0A0B1ZP13"/>
<reference evidence="2 3" key="1">
    <citation type="submission" date="2014-10" db="EMBL/GenBank/DDBJ databases">
        <title>Genome sequence of Novosphingobium malaysiense MUSC 273(T).</title>
        <authorList>
            <person name="Lee L.-H."/>
        </authorList>
    </citation>
    <scope>NUCLEOTIDE SEQUENCE [LARGE SCALE GENOMIC DNA]</scope>
    <source>
        <strain evidence="2 3">MUSC 273</strain>
    </source>
</reference>
<feature type="chain" id="PRO_5002065314" description="Transporter" evidence="1">
    <location>
        <begin position="23"/>
        <end position="296"/>
    </location>
</feature>
<evidence type="ECO:0008006" key="4">
    <source>
        <dbReference type="Google" id="ProtNLM"/>
    </source>
</evidence>
<dbReference type="RefSeq" id="WP_039281921.1">
    <property type="nucleotide sequence ID" value="NZ_JTDI01000003.1"/>
</dbReference>
<evidence type="ECO:0000256" key="1">
    <source>
        <dbReference type="SAM" id="SignalP"/>
    </source>
</evidence>
<feature type="signal peptide" evidence="1">
    <location>
        <begin position="1"/>
        <end position="22"/>
    </location>
</feature>
<evidence type="ECO:0000313" key="2">
    <source>
        <dbReference type="EMBL" id="KHK90917.1"/>
    </source>
</evidence>
<dbReference type="InterPro" id="IPR011250">
    <property type="entry name" value="OMP/PagP_B-barrel"/>
</dbReference>
<accession>A0A0B1ZP13</accession>
<dbReference type="Pfam" id="PF20367">
    <property type="entry name" value="DUF6662"/>
    <property type="match status" value="1"/>
</dbReference>
<dbReference type="SUPFAM" id="SSF56925">
    <property type="entry name" value="OMPA-like"/>
    <property type="match status" value="1"/>
</dbReference>
<sequence>MNNRFAWAAAAACLALPGVAHADENLLGYNAGAEVLPKGSSDLYIFNTLRSGKGEGHYRAIDTQLELEYGITDRIQVSVAANILSIDTAGLTIDGYLPKPIDKGPRFSGVELGAKFNVLSPALDNFGLAIITSVEVNRLDPHSGQDKLEYEAHTVLAAQKYFMQGQLTWIGNIGLKAGYEDRGAIADLPEGFDWPTTPEMEIEVSAGTGLSYRVAPNWFIGAETQWTSEYETEVGNERWSLFAGPSIHYGGRTMWATLTWFPQIAGGGERYPGQTSDLHLIEKTKNEFRLKLGYNF</sequence>
<dbReference type="STRING" id="1348853.LK12_08150"/>
<keyword evidence="1" id="KW-0732">Signal</keyword>
<dbReference type="InterPro" id="IPR046603">
    <property type="entry name" value="DUF6662"/>
</dbReference>
<dbReference type="EMBL" id="JTDI01000003">
    <property type="protein sequence ID" value="KHK90917.1"/>
    <property type="molecule type" value="Genomic_DNA"/>
</dbReference>